<reference evidence="2" key="1">
    <citation type="journal article" date="2022" name="IScience">
        <title>Evolution of zygomycete secretomes and the origins of terrestrial fungal ecologies.</title>
        <authorList>
            <person name="Chang Y."/>
            <person name="Wang Y."/>
            <person name="Mondo S."/>
            <person name="Ahrendt S."/>
            <person name="Andreopoulos W."/>
            <person name="Barry K."/>
            <person name="Beard J."/>
            <person name="Benny G.L."/>
            <person name="Blankenship S."/>
            <person name="Bonito G."/>
            <person name="Cuomo C."/>
            <person name="Desiro A."/>
            <person name="Gervers K.A."/>
            <person name="Hundley H."/>
            <person name="Kuo A."/>
            <person name="LaButti K."/>
            <person name="Lang B.F."/>
            <person name="Lipzen A."/>
            <person name="O'Donnell K."/>
            <person name="Pangilinan J."/>
            <person name="Reynolds N."/>
            <person name="Sandor L."/>
            <person name="Smith M.E."/>
            <person name="Tsang A."/>
            <person name="Grigoriev I.V."/>
            <person name="Stajich J.E."/>
            <person name="Spatafora J.W."/>
        </authorList>
    </citation>
    <scope>NUCLEOTIDE SEQUENCE</scope>
    <source>
        <strain evidence="2">RSA 2281</strain>
    </source>
</reference>
<evidence type="ECO:0000313" key="3">
    <source>
        <dbReference type="Proteomes" id="UP001209540"/>
    </source>
</evidence>
<accession>A0AAD5PHQ1</accession>
<keyword evidence="1" id="KW-1133">Transmembrane helix</keyword>
<keyword evidence="3" id="KW-1185">Reference proteome</keyword>
<proteinExistence type="predicted"/>
<feature type="transmembrane region" description="Helical" evidence="1">
    <location>
        <begin position="40"/>
        <end position="60"/>
    </location>
</feature>
<dbReference type="Proteomes" id="UP001209540">
    <property type="component" value="Unassembled WGS sequence"/>
</dbReference>
<sequence length="64" mass="7847">MQMIFFLSLTFLILLFFFFFFFSSFPFPFTIITFYISNPLFYFVTLLVSITYFLLLFFIVEIKT</sequence>
<dbReference type="EMBL" id="JAIXMP010000005">
    <property type="protein sequence ID" value="KAI9273080.1"/>
    <property type="molecule type" value="Genomic_DNA"/>
</dbReference>
<dbReference type="AlphaFoldDB" id="A0AAD5PHQ1"/>
<keyword evidence="1" id="KW-0472">Membrane</keyword>
<name>A0AAD5PHQ1_9FUNG</name>
<comment type="caution">
    <text evidence="2">The sequence shown here is derived from an EMBL/GenBank/DDBJ whole genome shotgun (WGS) entry which is preliminary data.</text>
</comment>
<keyword evidence="1" id="KW-0812">Transmembrane</keyword>
<evidence type="ECO:0000256" key="1">
    <source>
        <dbReference type="SAM" id="Phobius"/>
    </source>
</evidence>
<protein>
    <submittedName>
        <fullName evidence="2">Uncharacterized protein</fullName>
    </submittedName>
</protein>
<gene>
    <name evidence="2" type="ORF">BDA99DRAFT_499979</name>
</gene>
<organism evidence="2 3">
    <name type="scientific">Phascolomyces articulosus</name>
    <dbReference type="NCBI Taxonomy" id="60185"/>
    <lineage>
        <taxon>Eukaryota</taxon>
        <taxon>Fungi</taxon>
        <taxon>Fungi incertae sedis</taxon>
        <taxon>Mucoromycota</taxon>
        <taxon>Mucoromycotina</taxon>
        <taxon>Mucoromycetes</taxon>
        <taxon>Mucorales</taxon>
        <taxon>Lichtheimiaceae</taxon>
        <taxon>Phascolomyces</taxon>
    </lineage>
</organism>
<evidence type="ECO:0000313" key="2">
    <source>
        <dbReference type="EMBL" id="KAI9273080.1"/>
    </source>
</evidence>
<reference evidence="2" key="2">
    <citation type="submission" date="2023-02" db="EMBL/GenBank/DDBJ databases">
        <authorList>
            <consortium name="DOE Joint Genome Institute"/>
            <person name="Mondo S.J."/>
            <person name="Chang Y."/>
            <person name="Wang Y."/>
            <person name="Ahrendt S."/>
            <person name="Andreopoulos W."/>
            <person name="Barry K."/>
            <person name="Beard J."/>
            <person name="Benny G.L."/>
            <person name="Blankenship S."/>
            <person name="Bonito G."/>
            <person name="Cuomo C."/>
            <person name="Desiro A."/>
            <person name="Gervers K.A."/>
            <person name="Hundley H."/>
            <person name="Kuo A."/>
            <person name="LaButti K."/>
            <person name="Lang B.F."/>
            <person name="Lipzen A."/>
            <person name="O'Donnell K."/>
            <person name="Pangilinan J."/>
            <person name="Reynolds N."/>
            <person name="Sandor L."/>
            <person name="Smith M.W."/>
            <person name="Tsang A."/>
            <person name="Grigoriev I.V."/>
            <person name="Stajich J.E."/>
            <person name="Spatafora J.W."/>
        </authorList>
    </citation>
    <scope>NUCLEOTIDE SEQUENCE</scope>
    <source>
        <strain evidence="2">RSA 2281</strain>
    </source>
</reference>